<name>A0ABW3J740_9HYPH</name>
<dbReference type="EMBL" id="JBHTJO010000001">
    <property type="protein sequence ID" value="MFD0986119.1"/>
    <property type="molecule type" value="Genomic_DNA"/>
</dbReference>
<reference evidence="4" key="1">
    <citation type="journal article" date="2019" name="Int. J. Syst. Evol. Microbiol.">
        <title>The Global Catalogue of Microorganisms (GCM) 10K type strain sequencing project: providing services to taxonomists for standard genome sequencing and annotation.</title>
        <authorList>
            <consortium name="The Broad Institute Genomics Platform"/>
            <consortium name="The Broad Institute Genome Sequencing Center for Infectious Disease"/>
            <person name="Wu L."/>
            <person name="Ma J."/>
        </authorList>
    </citation>
    <scope>NUCLEOTIDE SEQUENCE [LARGE SCALE GENOMIC DNA]</scope>
    <source>
        <strain evidence="4">CCUG 61697</strain>
    </source>
</reference>
<evidence type="ECO:0000256" key="1">
    <source>
        <dbReference type="ARBA" id="ARBA00010457"/>
    </source>
</evidence>
<dbReference type="RefSeq" id="WP_379085645.1">
    <property type="nucleotide sequence ID" value="NZ_JBHTJO010000001.1"/>
</dbReference>
<evidence type="ECO:0000256" key="2">
    <source>
        <dbReference type="SAM" id="SignalP"/>
    </source>
</evidence>
<dbReference type="Gene3D" id="2.60.40.200">
    <property type="entry name" value="Superoxide dismutase, copper/zinc binding domain"/>
    <property type="match status" value="1"/>
</dbReference>
<keyword evidence="4" id="KW-1185">Reference proteome</keyword>
<gene>
    <name evidence="3" type="ORF">ACFQ2F_03285</name>
</gene>
<comment type="similarity">
    <text evidence="1">Belongs to the Cu-Zn superoxide dismutase family.</text>
</comment>
<keyword evidence="2" id="KW-0732">Signal</keyword>
<feature type="chain" id="PRO_5045379097" description="Superoxide dismutase copper/zinc binding domain-containing protein" evidence="2">
    <location>
        <begin position="27"/>
        <end position="213"/>
    </location>
</feature>
<sequence length="213" mass="22445">MRLMNMPTVSAIAGLVATLACGPASADNASKHTAELQPLNESVTGSETKGKASFVRDGDKLTIIVDVQGAPAGIMHLQHFHGFADGEKAAACPSAEDDSNGDGIVDLKETEPKAGTTMVPFHDKPASMEIPSESYPKADADGSYHYEQTVDLAKLQEAFAEAFNGQDLDLERRVVFIHGVDPKTEFPDSVASLGDIPAHITLPIACGKIEAAD</sequence>
<dbReference type="Proteomes" id="UP001597102">
    <property type="component" value="Unassembled WGS sequence"/>
</dbReference>
<protein>
    <recommendedName>
        <fullName evidence="5">Superoxide dismutase copper/zinc binding domain-containing protein</fullName>
    </recommendedName>
</protein>
<dbReference type="PROSITE" id="PS51257">
    <property type="entry name" value="PROKAR_LIPOPROTEIN"/>
    <property type="match status" value="1"/>
</dbReference>
<dbReference type="InterPro" id="IPR036423">
    <property type="entry name" value="SOD-like_Cu/Zn_dom_sf"/>
</dbReference>
<organism evidence="3 4">
    <name type="scientific">Methyloligella solikamskensis</name>
    <dbReference type="NCBI Taxonomy" id="1177756"/>
    <lineage>
        <taxon>Bacteria</taxon>
        <taxon>Pseudomonadati</taxon>
        <taxon>Pseudomonadota</taxon>
        <taxon>Alphaproteobacteria</taxon>
        <taxon>Hyphomicrobiales</taxon>
        <taxon>Hyphomicrobiaceae</taxon>
        <taxon>Methyloligella</taxon>
    </lineage>
</organism>
<feature type="signal peptide" evidence="2">
    <location>
        <begin position="1"/>
        <end position="26"/>
    </location>
</feature>
<evidence type="ECO:0000313" key="4">
    <source>
        <dbReference type="Proteomes" id="UP001597102"/>
    </source>
</evidence>
<proteinExistence type="inferred from homology"/>
<accession>A0ABW3J740</accession>
<evidence type="ECO:0008006" key="5">
    <source>
        <dbReference type="Google" id="ProtNLM"/>
    </source>
</evidence>
<evidence type="ECO:0000313" key="3">
    <source>
        <dbReference type="EMBL" id="MFD0986119.1"/>
    </source>
</evidence>
<comment type="caution">
    <text evidence="3">The sequence shown here is derived from an EMBL/GenBank/DDBJ whole genome shotgun (WGS) entry which is preliminary data.</text>
</comment>